<dbReference type="Proteomes" id="UP000817854">
    <property type="component" value="Unassembled WGS sequence"/>
</dbReference>
<keyword evidence="3" id="KW-1185">Reference proteome</keyword>
<dbReference type="EMBL" id="VEVQ02000007">
    <property type="protein sequence ID" value="NHN26402.1"/>
    <property type="molecule type" value="Genomic_DNA"/>
</dbReference>
<feature type="signal peptide" evidence="1">
    <location>
        <begin position="1"/>
        <end position="18"/>
    </location>
</feature>
<proteinExistence type="predicted"/>
<evidence type="ECO:0000313" key="2">
    <source>
        <dbReference type="EMBL" id="NHN26402.1"/>
    </source>
</evidence>
<gene>
    <name evidence="2" type="ORF">FIA58_012005</name>
</gene>
<evidence type="ECO:0000256" key="1">
    <source>
        <dbReference type="SAM" id="SignalP"/>
    </source>
</evidence>
<reference evidence="3" key="1">
    <citation type="submission" date="2019-05" db="EMBL/GenBank/DDBJ databases">
        <title>Flavobacterium profundi sp. nov., isolated from a deep-sea seamount.</title>
        <authorList>
            <person name="Zhang D.-C."/>
        </authorList>
    </citation>
    <scope>NUCLEOTIDE SEQUENCE [LARGE SCALE GENOMIC DNA]</scope>
    <source>
        <strain evidence="3">EC11</strain>
    </source>
</reference>
<dbReference type="Pfam" id="PF19897">
    <property type="entry name" value="DUF6370"/>
    <property type="match status" value="1"/>
</dbReference>
<evidence type="ECO:0000313" key="3">
    <source>
        <dbReference type="Proteomes" id="UP000817854"/>
    </source>
</evidence>
<sequence length="106" mass="11851">MKKLFLFLSFLILNISLAQEKKTTSEKKQIVEASCGQCQFGMKGHGCDLAVRIDGKPYFIKGTHIDKHGDAHAEDGFCQTIRKAEVVGIIKDSLFVVTHFKLVPKK</sequence>
<keyword evidence="1" id="KW-0732">Signal</keyword>
<name>A0ABX0IRI0_9FLAO</name>
<dbReference type="RefSeq" id="WP_140962728.1">
    <property type="nucleotide sequence ID" value="NZ_VEVQ02000007.1"/>
</dbReference>
<dbReference type="InterPro" id="IPR045950">
    <property type="entry name" value="DUF6370"/>
</dbReference>
<protein>
    <recommendedName>
        <fullName evidence="4">Glutaminyl-tRNA synthetase</fullName>
    </recommendedName>
</protein>
<accession>A0ABX0IRI0</accession>
<reference evidence="2 3" key="2">
    <citation type="submission" date="2019-05" db="EMBL/GenBank/DDBJ databases">
        <authorList>
            <person name="Lianzixin W."/>
        </authorList>
    </citation>
    <scope>NUCLEOTIDE SEQUENCE [LARGE SCALE GENOMIC DNA]</scope>
    <source>
        <strain evidence="2 3">EC11</strain>
    </source>
</reference>
<evidence type="ECO:0008006" key="4">
    <source>
        <dbReference type="Google" id="ProtNLM"/>
    </source>
</evidence>
<comment type="caution">
    <text evidence="2">The sequence shown here is derived from an EMBL/GenBank/DDBJ whole genome shotgun (WGS) entry which is preliminary data.</text>
</comment>
<feature type="chain" id="PRO_5047229244" description="Glutaminyl-tRNA synthetase" evidence="1">
    <location>
        <begin position="19"/>
        <end position="106"/>
    </location>
</feature>
<organism evidence="2 3">
    <name type="scientific">Flavobacterium jejuense</name>
    <dbReference type="NCBI Taxonomy" id="1544455"/>
    <lineage>
        <taxon>Bacteria</taxon>
        <taxon>Pseudomonadati</taxon>
        <taxon>Bacteroidota</taxon>
        <taxon>Flavobacteriia</taxon>
        <taxon>Flavobacteriales</taxon>
        <taxon>Flavobacteriaceae</taxon>
        <taxon>Flavobacterium</taxon>
    </lineage>
</organism>
<reference evidence="2 3" key="3">
    <citation type="submission" date="2020-02" db="EMBL/GenBank/DDBJ databases">
        <title>Flavobacterium profundi sp. nov., isolated from a deep-sea seamount.</title>
        <authorList>
            <person name="Zhang D.-C."/>
        </authorList>
    </citation>
    <scope>NUCLEOTIDE SEQUENCE [LARGE SCALE GENOMIC DNA]</scope>
    <source>
        <strain evidence="2 3">EC11</strain>
    </source>
</reference>